<protein>
    <submittedName>
        <fullName evidence="2">HAD-IB family hydrolase</fullName>
    </submittedName>
</protein>
<accession>A0A3N9XEV3</accession>
<gene>
    <name evidence="2" type="ORF">DDE19_30825</name>
</gene>
<dbReference type="InterPro" id="IPR036291">
    <property type="entry name" value="NAD(P)-bd_dom_sf"/>
</dbReference>
<dbReference type="SUPFAM" id="SSF56784">
    <property type="entry name" value="HAD-like"/>
    <property type="match status" value="1"/>
</dbReference>
<dbReference type="NCBIfam" id="TIGR01490">
    <property type="entry name" value="HAD-SF-IB-hyp1"/>
    <property type="match status" value="1"/>
</dbReference>
<dbReference type="RefSeq" id="WP_124822758.1">
    <property type="nucleotide sequence ID" value="NZ_CP109156.1"/>
</dbReference>
<dbReference type="GO" id="GO:0035336">
    <property type="term" value="P:long-chain fatty-acyl-CoA metabolic process"/>
    <property type="evidence" value="ECO:0007669"/>
    <property type="project" value="TreeGrafter"/>
</dbReference>
<dbReference type="GO" id="GO:0016787">
    <property type="term" value="F:hydrolase activity"/>
    <property type="evidence" value="ECO:0007669"/>
    <property type="project" value="UniProtKB-KW"/>
</dbReference>
<name>A0A3N9XEV3_9ACTN</name>
<comment type="caution">
    <text evidence="2">The sequence shown here is derived from an EMBL/GenBank/DDBJ whole genome shotgun (WGS) entry which is preliminary data.</text>
</comment>
<dbReference type="InterPro" id="IPR013120">
    <property type="entry name" value="FAR_NAD-bd"/>
</dbReference>
<feature type="domain" description="Thioester reductase (TE)" evidence="1">
    <location>
        <begin position="23"/>
        <end position="338"/>
    </location>
</feature>
<dbReference type="AlphaFoldDB" id="A0A3N9XEV3"/>
<dbReference type="Gene3D" id="3.40.50.720">
    <property type="entry name" value="NAD(P)-binding Rossmann-like Domain"/>
    <property type="match status" value="1"/>
</dbReference>
<organism evidence="2 3">
    <name type="scientific">Micromonospora ureilytica</name>
    <dbReference type="NCBI Taxonomy" id="709868"/>
    <lineage>
        <taxon>Bacteria</taxon>
        <taxon>Bacillati</taxon>
        <taxon>Actinomycetota</taxon>
        <taxon>Actinomycetes</taxon>
        <taxon>Micromonosporales</taxon>
        <taxon>Micromonosporaceae</taxon>
        <taxon>Micromonospora</taxon>
    </lineage>
</organism>
<dbReference type="PANTHER" id="PTHR11011">
    <property type="entry name" value="MALE STERILITY PROTEIN 2-RELATED"/>
    <property type="match status" value="1"/>
</dbReference>
<dbReference type="Pfam" id="PF07993">
    <property type="entry name" value="NAD_binding_4"/>
    <property type="match status" value="1"/>
</dbReference>
<dbReference type="GO" id="GO:0010345">
    <property type="term" value="P:suberin biosynthetic process"/>
    <property type="evidence" value="ECO:0007669"/>
    <property type="project" value="TreeGrafter"/>
</dbReference>
<dbReference type="Proteomes" id="UP000278981">
    <property type="component" value="Unassembled WGS sequence"/>
</dbReference>
<dbReference type="OrthoDB" id="25607at2"/>
<dbReference type="Pfam" id="PF12710">
    <property type="entry name" value="HAD"/>
    <property type="match status" value="1"/>
</dbReference>
<dbReference type="InterPro" id="IPR006385">
    <property type="entry name" value="HAD_hydro_SerB1"/>
</dbReference>
<evidence type="ECO:0000313" key="2">
    <source>
        <dbReference type="EMBL" id="RQX11429.1"/>
    </source>
</evidence>
<sequence length="774" mass="85302">MNYNPGDQPVTPNWSLDGAHVLLTGVTGFLGQASLERLLADHPNTRVTVLVRGRGATSGADRVAGLTRKPVFRTLRRRIGGPALAELLAERVTVIEGDLTDAVPALPEDLTTVIHCASTVSFDPPIDDAFQVNVGGLVNLYDAIVALPRRPHVLHVSTAYVAGARKGVVAEAPLDHDVDWDAELTAALAARAEVERASRRPEALRTLLAEARAEHGKAGPQATARAAEEARRRRVTERLVDYGRLRAHSVGWPDVYTFTKALGERVAEQYARDEGLRVSVVRPAIVQSALRHPFPGWFDSFKMVDPIILSYGRGTLPDFPGLPDAVVDIVPIDLVTNALLAVAAVEPEPGTPVYYHVGTGARNPLTQRQLDENIRNYFRRHPLPEAGRGHIAVPTWRFPGASQIERRLRAGERAVSFAERALLRLPASPRTRDWMTKVHKETKRIESLRRLSTLYGVYTEVEAIYTDGNVLALHRRLPDEVVSRGSFDAAEVDWPHYLQEVHCPSITALLRQSVTRRPRSNRRLPLPEGRDTVAVFDLEGTVVASNLIEAFLWARLADRPKGTWARELAALAGAAPRYLRAEQRSRGEFIRTFMRRYAGASEDALRELIRDRLGDALLRRSLPEAIRQVRAHRAAGHRTILITGTADILIESLRPLFDDVVASRLHVRDGVLTGFLAAPPLVGEARLAWLRQHAEDIGADLSSSYAYGDSFSDRSLLEGVGNPVAVNPDPKLFRHAKRHNWRIEEWGGHTVGPVETMVELTTSAAGPGARGAAR</sequence>
<dbReference type="PANTHER" id="PTHR11011:SF45">
    <property type="entry name" value="FATTY ACYL-COA REDUCTASE CG8306-RELATED"/>
    <property type="match status" value="1"/>
</dbReference>
<dbReference type="Gene3D" id="1.20.1440.100">
    <property type="entry name" value="SG protein - dephosphorylation function"/>
    <property type="match status" value="1"/>
</dbReference>
<dbReference type="InterPro" id="IPR026055">
    <property type="entry name" value="FAR"/>
</dbReference>
<dbReference type="GO" id="GO:0080019">
    <property type="term" value="F:alcohol-forming very long-chain fatty acyl-CoA reductase activity"/>
    <property type="evidence" value="ECO:0007669"/>
    <property type="project" value="InterPro"/>
</dbReference>
<dbReference type="SUPFAM" id="SSF51735">
    <property type="entry name" value="NAD(P)-binding Rossmann-fold domains"/>
    <property type="match status" value="1"/>
</dbReference>
<keyword evidence="2" id="KW-0378">Hydrolase</keyword>
<evidence type="ECO:0000313" key="3">
    <source>
        <dbReference type="Proteomes" id="UP000278981"/>
    </source>
</evidence>
<evidence type="ECO:0000259" key="1">
    <source>
        <dbReference type="Pfam" id="PF07993"/>
    </source>
</evidence>
<dbReference type="InterPro" id="IPR023214">
    <property type="entry name" value="HAD_sf"/>
</dbReference>
<dbReference type="Gene3D" id="3.40.50.1000">
    <property type="entry name" value="HAD superfamily/HAD-like"/>
    <property type="match status" value="1"/>
</dbReference>
<proteinExistence type="predicted"/>
<reference evidence="2 3" key="1">
    <citation type="submission" date="2018-04" db="EMBL/GenBank/DDBJ databases">
        <title>Micromonosporas from Atacama Desert.</title>
        <authorList>
            <person name="Carro L."/>
            <person name="Klenk H.-P."/>
            <person name="Goodfellow M."/>
        </authorList>
    </citation>
    <scope>NUCLEOTIDE SEQUENCE [LARGE SCALE GENOMIC DNA]</scope>
    <source>
        <strain evidence="2 3">LB19</strain>
    </source>
</reference>
<dbReference type="InterPro" id="IPR036412">
    <property type="entry name" value="HAD-like_sf"/>
</dbReference>
<dbReference type="NCBIfam" id="TIGR01488">
    <property type="entry name" value="HAD-SF-IB"/>
    <property type="match status" value="1"/>
</dbReference>
<dbReference type="EMBL" id="QDGB01000371">
    <property type="protein sequence ID" value="RQX11429.1"/>
    <property type="molecule type" value="Genomic_DNA"/>
</dbReference>